<name>A0A2K3NAD2_TRIPR</name>
<dbReference type="AlphaFoldDB" id="A0A2K3NAD2"/>
<evidence type="ECO:0000256" key="6">
    <source>
        <dbReference type="RuleBase" id="RU365038"/>
    </source>
</evidence>
<comment type="caution">
    <text evidence="8">The sequence shown here is derived from an EMBL/GenBank/DDBJ whole genome shotgun (WGS) entry which is preliminary data.</text>
</comment>
<dbReference type="GO" id="GO:0061630">
    <property type="term" value="F:ubiquitin protein ligase activity"/>
    <property type="evidence" value="ECO:0007669"/>
    <property type="project" value="UniProtKB-EC"/>
</dbReference>
<reference evidence="8 9" key="2">
    <citation type="journal article" date="2017" name="Front. Plant Sci.">
        <title>Gene Classification and Mining of Molecular Markers Useful in Red Clover (Trifolium pratense) Breeding.</title>
        <authorList>
            <person name="Istvanek J."/>
            <person name="Dluhosova J."/>
            <person name="Dluhos P."/>
            <person name="Patkova L."/>
            <person name="Nedelnik J."/>
            <person name="Repkova J."/>
        </authorList>
    </citation>
    <scope>NUCLEOTIDE SEQUENCE [LARGE SCALE GENOMIC DNA]</scope>
    <source>
        <strain evidence="9">cv. Tatra</strain>
        <tissue evidence="8">Young leaves</tissue>
    </source>
</reference>
<keyword evidence="2 6" id="KW-0479">Metal-binding</keyword>
<keyword evidence="6" id="KW-0808">Transferase</keyword>
<dbReference type="InterPro" id="IPR013956">
    <property type="entry name" value="E3_ubiquit_lig_Bre1"/>
</dbReference>
<dbReference type="GO" id="GO:0008270">
    <property type="term" value="F:zinc ion binding"/>
    <property type="evidence" value="ECO:0007669"/>
    <property type="project" value="UniProtKB-KW"/>
</dbReference>
<comment type="pathway">
    <text evidence="6">Protein modification; protein ubiquitination.</text>
</comment>
<dbReference type="GO" id="GO:0005634">
    <property type="term" value="C:nucleus"/>
    <property type="evidence" value="ECO:0007669"/>
    <property type="project" value="UniProtKB-SubCell"/>
</dbReference>
<dbReference type="EMBL" id="ASHM01018416">
    <property type="protein sequence ID" value="PNY00009.1"/>
    <property type="molecule type" value="Genomic_DNA"/>
</dbReference>
<gene>
    <name evidence="8" type="ORF">L195_g023282</name>
</gene>
<feature type="non-terminal residue" evidence="8">
    <location>
        <position position="279"/>
    </location>
</feature>
<dbReference type="Proteomes" id="UP000236291">
    <property type="component" value="Unassembled WGS sequence"/>
</dbReference>
<keyword evidence="6" id="KW-0156">Chromatin regulator</keyword>
<dbReference type="STRING" id="57577.A0A2K3NAD2"/>
<dbReference type="ExpressionAtlas" id="A0A2K3NAD2">
    <property type="expression patterns" value="baseline"/>
</dbReference>
<comment type="subcellular location">
    <subcellularLocation>
        <location evidence="1 6">Nucleus</location>
    </subcellularLocation>
</comment>
<comment type="catalytic activity">
    <reaction evidence="6">
        <text>S-ubiquitinyl-[E2 ubiquitin-conjugating enzyme]-L-cysteine + [acceptor protein]-L-lysine = [E2 ubiquitin-conjugating enzyme]-L-cysteine + N(6)-ubiquitinyl-[acceptor protein]-L-lysine.</text>
        <dbReference type="EC" id="2.3.2.27"/>
    </reaction>
</comment>
<keyword evidence="3 6" id="KW-0863">Zinc-finger</keyword>
<reference evidence="8 9" key="1">
    <citation type="journal article" date="2014" name="Am. J. Bot.">
        <title>Genome assembly and annotation for red clover (Trifolium pratense; Fabaceae).</title>
        <authorList>
            <person name="Istvanek J."/>
            <person name="Jaros M."/>
            <person name="Krenek A."/>
            <person name="Repkova J."/>
        </authorList>
    </citation>
    <scope>NUCLEOTIDE SEQUENCE [LARGE SCALE GENOMIC DNA]</scope>
    <source>
        <strain evidence="9">cv. Tatra</strain>
        <tissue evidence="8">Young leaves</tissue>
    </source>
</reference>
<dbReference type="PANTHER" id="PTHR23163:SF8">
    <property type="entry name" value="E3 UBIQUITIN-PROTEIN LIGASE BRE1-LIKE 2"/>
    <property type="match status" value="1"/>
</dbReference>
<keyword evidence="4 6" id="KW-0862">Zinc</keyword>
<evidence type="ECO:0000256" key="5">
    <source>
        <dbReference type="ARBA" id="ARBA00023242"/>
    </source>
</evidence>
<evidence type="ECO:0000256" key="3">
    <source>
        <dbReference type="ARBA" id="ARBA00022771"/>
    </source>
</evidence>
<evidence type="ECO:0000256" key="2">
    <source>
        <dbReference type="ARBA" id="ARBA00022723"/>
    </source>
</evidence>
<dbReference type="PANTHER" id="PTHR23163">
    <property type="entry name" value="RING FINGER PROTEIN-RELATED"/>
    <property type="match status" value="1"/>
</dbReference>
<keyword evidence="6" id="KW-0833">Ubl conjugation pathway</keyword>
<dbReference type="UniPathway" id="UPA00143"/>
<evidence type="ECO:0000256" key="4">
    <source>
        <dbReference type="ARBA" id="ARBA00022833"/>
    </source>
</evidence>
<evidence type="ECO:0000256" key="1">
    <source>
        <dbReference type="ARBA" id="ARBA00004123"/>
    </source>
</evidence>
<evidence type="ECO:0000313" key="8">
    <source>
        <dbReference type="EMBL" id="PNY00009.1"/>
    </source>
</evidence>
<keyword evidence="5 6" id="KW-0539">Nucleus</keyword>
<keyword evidence="6" id="KW-0175">Coiled coil</keyword>
<protein>
    <recommendedName>
        <fullName evidence="6">E3 ubiquitin protein ligase</fullName>
        <ecNumber evidence="6">2.3.2.27</ecNumber>
    </recommendedName>
</protein>
<dbReference type="GO" id="GO:0016567">
    <property type="term" value="P:protein ubiquitination"/>
    <property type="evidence" value="ECO:0007669"/>
    <property type="project" value="UniProtKB-UniRule"/>
</dbReference>
<comment type="similarity">
    <text evidence="6">Belongs to the BRE1 family.</text>
</comment>
<dbReference type="GO" id="GO:0033503">
    <property type="term" value="C:HULC complex"/>
    <property type="evidence" value="ECO:0007669"/>
    <property type="project" value="TreeGrafter"/>
</dbReference>
<feature type="compositionally biased region" description="Polar residues" evidence="7">
    <location>
        <begin position="19"/>
        <end position="37"/>
    </location>
</feature>
<dbReference type="EC" id="2.3.2.27" evidence="6"/>
<dbReference type="GO" id="GO:0006325">
    <property type="term" value="P:chromatin organization"/>
    <property type="evidence" value="ECO:0007669"/>
    <property type="project" value="UniProtKB-KW"/>
</dbReference>
<organism evidence="8 9">
    <name type="scientific">Trifolium pratense</name>
    <name type="common">Red clover</name>
    <dbReference type="NCBI Taxonomy" id="57577"/>
    <lineage>
        <taxon>Eukaryota</taxon>
        <taxon>Viridiplantae</taxon>
        <taxon>Streptophyta</taxon>
        <taxon>Embryophyta</taxon>
        <taxon>Tracheophyta</taxon>
        <taxon>Spermatophyta</taxon>
        <taxon>Magnoliopsida</taxon>
        <taxon>eudicotyledons</taxon>
        <taxon>Gunneridae</taxon>
        <taxon>Pentapetalae</taxon>
        <taxon>rosids</taxon>
        <taxon>fabids</taxon>
        <taxon>Fabales</taxon>
        <taxon>Fabaceae</taxon>
        <taxon>Papilionoideae</taxon>
        <taxon>50 kb inversion clade</taxon>
        <taxon>NPAAA clade</taxon>
        <taxon>Hologalegina</taxon>
        <taxon>IRL clade</taxon>
        <taxon>Trifolieae</taxon>
        <taxon>Trifolium</taxon>
    </lineage>
</organism>
<sequence>MENSDNDEPEKKRLHLLTPVSSRVSRNSTNHSPNSKTADAGVLQLQNQQLVQETEIQKQALHEIEDKTRELKERQKAYDDILITFNQHWDQLVDDMALLGIQAGRGKDSLQTLDYLDNPQGSLPSCPPDDLFLCRLIQKDCIEGRSNNEIINYVEEALALRRLSTTELLKLIQDTVDDQMERIEDISQVLHGDLSTEDAVIQMSKIDNMTKKEVDNFHEVIDTLHAKHKEYTVGIQNYIEECLRDQSVIKSLTGPLVIVPRCEGGIDTCSQGRSHIPLR</sequence>
<proteinExistence type="inferred from homology"/>
<accession>A0A2K3NAD2</accession>
<evidence type="ECO:0000313" key="9">
    <source>
        <dbReference type="Proteomes" id="UP000236291"/>
    </source>
</evidence>
<feature type="region of interest" description="Disordered" evidence="7">
    <location>
        <begin position="1"/>
        <end position="39"/>
    </location>
</feature>
<evidence type="ECO:0000256" key="7">
    <source>
        <dbReference type="SAM" id="MobiDB-lite"/>
    </source>
</evidence>